<dbReference type="CDD" id="cd00200">
    <property type="entry name" value="WD40"/>
    <property type="match status" value="2"/>
</dbReference>
<dbReference type="Pfam" id="PF00931">
    <property type="entry name" value="NB-ARC"/>
    <property type="match status" value="1"/>
</dbReference>
<evidence type="ECO:0000256" key="2">
    <source>
        <dbReference type="ARBA" id="ARBA00022737"/>
    </source>
</evidence>
<dbReference type="EMBL" id="GG666603">
    <property type="protein sequence ID" value="EEN49984.1"/>
    <property type="molecule type" value="Genomic_DNA"/>
</dbReference>
<evidence type="ECO:0000259" key="5">
    <source>
        <dbReference type="Pfam" id="PF17908"/>
    </source>
</evidence>
<dbReference type="InterPro" id="IPR001680">
    <property type="entry name" value="WD40_rpt"/>
</dbReference>
<reference evidence="6" key="1">
    <citation type="journal article" date="2008" name="Nature">
        <title>The amphioxus genome and the evolution of the chordate karyotype.</title>
        <authorList>
            <consortium name="US DOE Joint Genome Institute (JGI-PGF)"/>
            <person name="Putnam N.H."/>
            <person name="Butts T."/>
            <person name="Ferrier D.E.K."/>
            <person name="Furlong R.F."/>
            <person name="Hellsten U."/>
            <person name="Kawashima T."/>
            <person name="Robinson-Rechavi M."/>
            <person name="Shoguchi E."/>
            <person name="Terry A."/>
            <person name="Yu J.-K."/>
            <person name="Benito-Gutierrez E.L."/>
            <person name="Dubchak I."/>
            <person name="Garcia-Fernandez J."/>
            <person name="Gibson-Brown J.J."/>
            <person name="Grigoriev I.V."/>
            <person name="Horton A.C."/>
            <person name="de Jong P.J."/>
            <person name="Jurka J."/>
            <person name="Kapitonov V.V."/>
            <person name="Kohara Y."/>
            <person name="Kuroki Y."/>
            <person name="Lindquist E."/>
            <person name="Lucas S."/>
            <person name="Osoegawa K."/>
            <person name="Pennacchio L.A."/>
            <person name="Salamov A.A."/>
            <person name="Satou Y."/>
            <person name="Sauka-Spengler T."/>
            <person name="Schmutz J."/>
            <person name="Shin-I T."/>
            <person name="Toyoda A."/>
            <person name="Bronner-Fraser M."/>
            <person name="Fujiyama A."/>
            <person name="Holland L.Z."/>
            <person name="Holland P.W.H."/>
            <person name="Satoh N."/>
            <person name="Rokhsar D.S."/>
        </authorList>
    </citation>
    <scope>NUCLEOTIDE SEQUENCE [LARGE SCALE GENOMIC DNA]</scope>
    <source>
        <strain evidence="6">S238N-H82</strain>
        <tissue evidence="6">Testes</tissue>
    </source>
</reference>
<feature type="repeat" description="WD" evidence="3">
    <location>
        <begin position="667"/>
        <end position="689"/>
    </location>
</feature>
<dbReference type="Pfam" id="PF00400">
    <property type="entry name" value="WD40"/>
    <property type="match status" value="11"/>
</dbReference>
<dbReference type="SUPFAM" id="SSF50978">
    <property type="entry name" value="WD40 repeat-like"/>
    <property type="match status" value="2"/>
</dbReference>
<evidence type="ECO:0000256" key="3">
    <source>
        <dbReference type="PROSITE-ProRule" id="PRU00221"/>
    </source>
</evidence>
<dbReference type="GO" id="GO:0043531">
    <property type="term" value="F:ADP binding"/>
    <property type="evidence" value="ECO:0007669"/>
    <property type="project" value="InterPro"/>
</dbReference>
<feature type="repeat" description="WD" evidence="3">
    <location>
        <begin position="1106"/>
        <end position="1147"/>
    </location>
</feature>
<dbReference type="STRING" id="7739.C3ZAU7"/>
<dbReference type="PROSITE" id="PS50294">
    <property type="entry name" value="WD_REPEATS_REGION"/>
    <property type="match status" value="8"/>
</dbReference>
<dbReference type="Pfam" id="PF17908">
    <property type="entry name" value="APAF1_C"/>
    <property type="match status" value="1"/>
</dbReference>
<dbReference type="eggNOG" id="KOG0279">
    <property type="taxonomic scope" value="Eukaryota"/>
</dbReference>
<dbReference type="InterPro" id="IPR020472">
    <property type="entry name" value="WD40_PAC1"/>
</dbReference>
<dbReference type="InterPro" id="IPR011047">
    <property type="entry name" value="Quinoprotein_ADH-like_sf"/>
</dbReference>
<organism>
    <name type="scientific">Branchiostoma floridae</name>
    <name type="common">Florida lancelet</name>
    <name type="synonym">Amphioxus</name>
    <dbReference type="NCBI Taxonomy" id="7739"/>
    <lineage>
        <taxon>Eukaryota</taxon>
        <taxon>Metazoa</taxon>
        <taxon>Chordata</taxon>
        <taxon>Cephalochordata</taxon>
        <taxon>Leptocardii</taxon>
        <taxon>Amphioxiformes</taxon>
        <taxon>Branchiostomatidae</taxon>
        <taxon>Branchiostoma</taxon>
    </lineage>
</organism>
<dbReference type="Gene3D" id="2.130.10.10">
    <property type="entry name" value="YVTN repeat-like/Quinoprotein amine dehydrogenase"/>
    <property type="match status" value="6"/>
</dbReference>
<dbReference type="InterPro" id="IPR035897">
    <property type="entry name" value="Toll_tir_struct_dom_sf"/>
</dbReference>
<feature type="domain" description="NB-ARC" evidence="4">
    <location>
        <begin position="186"/>
        <end position="329"/>
    </location>
</feature>
<dbReference type="InterPro" id="IPR002182">
    <property type="entry name" value="NB-ARC"/>
</dbReference>
<evidence type="ECO:0000313" key="6">
    <source>
        <dbReference type="EMBL" id="EEN49984.1"/>
    </source>
</evidence>
<proteinExistence type="predicted"/>
<dbReference type="InterPro" id="IPR036388">
    <property type="entry name" value="WH-like_DNA-bd_sf"/>
</dbReference>
<feature type="repeat" description="WD" evidence="3">
    <location>
        <begin position="732"/>
        <end position="766"/>
    </location>
</feature>
<feature type="repeat" description="WD" evidence="3">
    <location>
        <begin position="1048"/>
        <end position="1089"/>
    </location>
</feature>
<dbReference type="PROSITE" id="PS50082">
    <property type="entry name" value="WD_REPEATS_2"/>
    <property type="match status" value="10"/>
</dbReference>
<dbReference type="PROSITE" id="PS00678">
    <property type="entry name" value="WD_REPEATS_1"/>
    <property type="match status" value="5"/>
</dbReference>
<dbReference type="GO" id="GO:0005829">
    <property type="term" value="C:cytosol"/>
    <property type="evidence" value="ECO:0007669"/>
    <property type="project" value="UniProtKB-ARBA"/>
</dbReference>
<dbReference type="InterPro" id="IPR036322">
    <property type="entry name" value="WD40_repeat_dom_sf"/>
</dbReference>
<dbReference type="Gene3D" id="3.40.50.10140">
    <property type="entry name" value="Toll/interleukin-1 receptor homology (TIR) domain"/>
    <property type="match status" value="1"/>
</dbReference>
<dbReference type="PANTHER" id="PTHR22847">
    <property type="entry name" value="WD40 REPEAT PROTEIN"/>
    <property type="match status" value="1"/>
</dbReference>
<evidence type="ECO:0000256" key="1">
    <source>
        <dbReference type="ARBA" id="ARBA00022574"/>
    </source>
</evidence>
<dbReference type="InterPro" id="IPR015943">
    <property type="entry name" value="WD40/YVTN_repeat-like_dom_sf"/>
</dbReference>
<feature type="repeat" description="WD" evidence="3">
    <location>
        <begin position="874"/>
        <end position="915"/>
    </location>
</feature>
<dbReference type="PRINTS" id="PR00320">
    <property type="entry name" value="GPROTEINBRPT"/>
</dbReference>
<dbReference type="Gene3D" id="1.10.10.10">
    <property type="entry name" value="Winged helix-like DNA-binding domain superfamily/Winged helix DNA-binding domain"/>
    <property type="match status" value="1"/>
</dbReference>
<feature type="repeat" description="WD" evidence="3">
    <location>
        <begin position="833"/>
        <end position="868"/>
    </location>
</feature>
<dbReference type="SUPFAM" id="SSF52200">
    <property type="entry name" value="Toll/Interleukin receptor TIR domain"/>
    <property type="match status" value="1"/>
</dbReference>
<keyword evidence="2" id="KW-0677">Repeat</keyword>
<dbReference type="Gene3D" id="1.10.8.430">
    <property type="entry name" value="Helical domain of apoptotic protease-activating factors"/>
    <property type="match status" value="1"/>
</dbReference>
<evidence type="ECO:0000259" key="4">
    <source>
        <dbReference type="Pfam" id="PF00931"/>
    </source>
</evidence>
<gene>
    <name evidence="6" type="ORF">BRAFLDRAFT_68590</name>
</gene>
<sequence length="1691" mass="185351">MAAECPTASGADVPETTCFALVSYSDSDKDWVLKHLVPNVERDDKIVQLFLKDRDFEPDVSKLDALVPIVLSDCDVPQTLRPFGPLVYRAGAGDGDFWERLRDTITGKTKDPSFARGRTKTFPKLPTVLTPRTADVSAVCGMVREARVSLSPMTSAGDRTHALPPMTSAGYRTHALPPMTSAGGGAQHVVGIWGMGGSGKTVLAVLVAQALAQEDRREVFWMTSGRRNSVLENLVDLFADMTCSYLPFTELSDIISAIRHHTHDKDYVIVLDDVRNVEHAEDIIDAMAGRCQVLVTSRDVQVFRALQVSQVHNLKTFEKRESETLLLKKIGLSYALDPFDERRVMVDVILQACGGLPLAISVGAATIQNSEDVNVWRSTARALKSHGPSTKEGTGNRHVSNVLKSFAVSLNALTPALQRRFVLCGVFPDNVDIPMDTLAMLWRTECTNLSEVESQRSAESLIQRSLLLEGRKPSTYRLHDIAQDIARPKLGDEEPSVHRRLIASYRAKLGRSLEDCWDDGYFFQHISYHFKQAGMTDKLMKMFVSYSWLKVKLERTDFFALLSEFKNVELDLPESVVQVYEALTLSGRVLCADKTQLGAQLLGRLTKSTNKDIIQLLQEVEDRSQVALHPCRQCLTAPGGPTIGTYNRLQEAVLCIAVTNALGPKRVFMGSADRTIRVWDLESCRDVSVLLGHHGDVTALAIRKDDAILASGSRDSAVRIWDADRLTLLCTLEGHRGSVNGVAFLEDGATLVSVSSDQTVKVWKLDALPEPQASNVMLSGSHLTPITSIIWPTTKDFEIETVPRTQLLSTSPTESDDARDLPGPNTWLCVSTLVGHTGEINGVCAFHHKNMVTTCSNDNTVRLWDLDSLQSHCLEGHEKAVLDVAITTDDSFLVSASGDRQVGVWDVDTRDLLHKLVGHTDMVAAIAITPDDANLVSGGGMDDTTIRIWKLREGNQVGTFRGHGEGIKALIAVDTEKGRMLLSGSVEATCRIWKLEDAPQDVAPLLGHDSPVYAVAISRKGRLAVSGSRSGELKLWNLHSGETEAVVRSAHSRSIRALAVSEDESMVVSGSKDRKVKIWDVSQDTETSSDIFRSVQPSYLFERSVLRGHVGAVQCVAISQDSKLVVSGGWDNLVFLWNVQKGRCARKFVHVSYGIMSVVFCKQSVVACARDNVVCRWDGLTAEDKTKRTVVRGPSARWLSYPAMMLPDEAKIVSGCPEDERYCQWDRIGRQSLGSCGHPIGSVLTALAVSCDGRTLVSASTAGTITSINLSTSRNDVTHFVTQKEVVARSELKKQTSAITILETGTEGHTVFLTGDVQGAVKMWRTDRGADVVRYVKDRFEVLGAALGQITSFCNLSRHLAVSGSGGGTLAVWDARERRRRDCWEAHDAVVTDVVTTDGGGRQTILSVPNTRLVLSASLDRTIKLWFVSASSYQPLHLMFLPRDCPPALRLATAPDGCHFVTGSVDNKLRAYDANTFELVKEYPSDYYGVNCVGFTADGREMMCSYSGGFLGVWDFNTGECVNAKRDNTTRRPDTWCHFSTVVPDTSQVGPLVVTGDSQNKVTVWDYVTGDEKLCLQVPNRKFRRCSQEVTCVTVTSDGSRIVSGSADRALRVWAIVPSGETNLLCQFTLEHAPRAAAITDTGKICVGLSNGQAQWAKDVGYVQGVDHERDLTGFISKPSDLSRPIASSEE</sequence>
<dbReference type="SUPFAM" id="SSF52540">
    <property type="entry name" value="P-loop containing nucleoside triphosphate hydrolases"/>
    <property type="match status" value="1"/>
</dbReference>
<dbReference type="Gene3D" id="1.25.40.370">
    <property type="match status" value="1"/>
</dbReference>
<dbReference type="InterPro" id="IPR042197">
    <property type="entry name" value="Apaf_helical"/>
</dbReference>
<dbReference type="PRINTS" id="PR00364">
    <property type="entry name" value="DISEASERSIST"/>
</dbReference>
<dbReference type="GO" id="GO:1990234">
    <property type="term" value="C:transferase complex"/>
    <property type="evidence" value="ECO:0007669"/>
    <property type="project" value="UniProtKB-ARBA"/>
</dbReference>
<feature type="repeat" description="WD" evidence="3">
    <location>
        <begin position="1583"/>
        <end position="1614"/>
    </location>
</feature>
<feature type="repeat" description="WD" evidence="3">
    <location>
        <begin position="1005"/>
        <end position="1046"/>
    </location>
</feature>
<feature type="repeat" description="WD" evidence="3">
    <location>
        <begin position="690"/>
        <end position="722"/>
    </location>
</feature>
<feature type="repeat" description="WD" evidence="3">
    <location>
        <begin position="916"/>
        <end position="959"/>
    </location>
</feature>
<feature type="domain" description="APAF-1 helical" evidence="5">
    <location>
        <begin position="496"/>
        <end position="575"/>
    </location>
</feature>
<dbReference type="SUPFAM" id="SSF50998">
    <property type="entry name" value="Quinoprotein alcohol dehydrogenase-like"/>
    <property type="match status" value="1"/>
</dbReference>
<dbReference type="Gene3D" id="3.40.50.300">
    <property type="entry name" value="P-loop containing nucleotide triphosphate hydrolases"/>
    <property type="match status" value="1"/>
</dbReference>
<dbReference type="InterPro" id="IPR027417">
    <property type="entry name" value="P-loop_NTPase"/>
</dbReference>
<name>C3ZAU7_BRAFL</name>
<dbReference type="PANTHER" id="PTHR22847:SF637">
    <property type="entry name" value="WD REPEAT DOMAIN 5B"/>
    <property type="match status" value="1"/>
</dbReference>
<dbReference type="InterPro" id="IPR041452">
    <property type="entry name" value="APAF1_C"/>
</dbReference>
<dbReference type="SMART" id="SM00320">
    <property type="entry name" value="WD40"/>
    <property type="match status" value="18"/>
</dbReference>
<protein>
    <submittedName>
        <fullName evidence="6">Uncharacterized protein</fullName>
    </submittedName>
</protein>
<dbReference type="eggNOG" id="KOG0319">
    <property type="taxonomic scope" value="Eukaryota"/>
</dbReference>
<dbReference type="InterPro" id="IPR019775">
    <property type="entry name" value="WD40_repeat_CS"/>
</dbReference>
<accession>C3ZAU7</accession>
<dbReference type="InParanoid" id="C3ZAU7"/>
<keyword evidence="1 3" id="KW-0853">WD repeat</keyword>
<dbReference type="eggNOG" id="KOG4658">
    <property type="taxonomic scope" value="Eukaryota"/>
</dbReference>